<keyword evidence="2 4" id="KW-0238">DNA-binding</keyword>
<dbReference type="SUPFAM" id="SSF48498">
    <property type="entry name" value="Tetracyclin repressor-like, C-terminal domain"/>
    <property type="match status" value="1"/>
</dbReference>
<evidence type="ECO:0000256" key="1">
    <source>
        <dbReference type="ARBA" id="ARBA00023015"/>
    </source>
</evidence>
<dbReference type="InterPro" id="IPR001647">
    <property type="entry name" value="HTH_TetR"/>
</dbReference>
<evidence type="ECO:0000256" key="5">
    <source>
        <dbReference type="SAM" id="MobiDB-lite"/>
    </source>
</evidence>
<keyword evidence="1" id="KW-0805">Transcription regulation</keyword>
<keyword evidence="8" id="KW-1185">Reference proteome</keyword>
<sequence length="204" mass="21502">MLTTPPLELPGVSAPENAAGRPAGARQRILGTASALFYAVGIRAVGIDRIIAEAGVAKATFYHHFPTKDALVCAYLAGLHDRQASAFTALSAGIEPVDVVLAMFDALGEFACGPGFRGCAFVNAAVEYPDPDSPVRRIVADHRRWYADAVRELLVASGHRTPDATARMLVMLRDGVVVGGQLDDPAEVRATLRASVTALIAAHD</sequence>
<evidence type="ECO:0000259" key="6">
    <source>
        <dbReference type="PROSITE" id="PS50977"/>
    </source>
</evidence>
<name>A0ABP6SR43_9ACTN</name>
<keyword evidence="3" id="KW-0804">Transcription</keyword>
<reference evidence="8" key="1">
    <citation type="journal article" date="2019" name="Int. J. Syst. Evol. Microbiol.">
        <title>The Global Catalogue of Microorganisms (GCM) 10K type strain sequencing project: providing services to taxonomists for standard genome sequencing and annotation.</title>
        <authorList>
            <consortium name="The Broad Institute Genomics Platform"/>
            <consortium name="The Broad Institute Genome Sequencing Center for Infectious Disease"/>
            <person name="Wu L."/>
            <person name="Ma J."/>
        </authorList>
    </citation>
    <scope>NUCLEOTIDE SEQUENCE [LARGE SCALE GENOMIC DNA]</scope>
    <source>
        <strain evidence="8">JCM 9458</strain>
    </source>
</reference>
<feature type="domain" description="HTH tetR-type" evidence="6">
    <location>
        <begin position="23"/>
        <end position="83"/>
    </location>
</feature>
<evidence type="ECO:0000313" key="7">
    <source>
        <dbReference type="EMBL" id="GAA3382889.1"/>
    </source>
</evidence>
<comment type="caution">
    <text evidence="7">The sequence shown here is derived from an EMBL/GenBank/DDBJ whole genome shotgun (WGS) entry which is preliminary data.</text>
</comment>
<evidence type="ECO:0000256" key="2">
    <source>
        <dbReference type="ARBA" id="ARBA00023125"/>
    </source>
</evidence>
<dbReference type="PROSITE" id="PS50977">
    <property type="entry name" value="HTH_TETR_2"/>
    <property type="match status" value="1"/>
</dbReference>
<dbReference type="PRINTS" id="PR00455">
    <property type="entry name" value="HTHTETR"/>
</dbReference>
<dbReference type="PANTHER" id="PTHR47506:SF1">
    <property type="entry name" value="HTH-TYPE TRANSCRIPTIONAL REGULATOR YJDC"/>
    <property type="match status" value="1"/>
</dbReference>
<dbReference type="Gene3D" id="1.10.357.10">
    <property type="entry name" value="Tetracycline Repressor, domain 2"/>
    <property type="match status" value="1"/>
</dbReference>
<evidence type="ECO:0000256" key="4">
    <source>
        <dbReference type="PROSITE-ProRule" id="PRU00335"/>
    </source>
</evidence>
<gene>
    <name evidence="7" type="ORF">GCM10020369_06590</name>
</gene>
<feature type="DNA-binding region" description="H-T-H motif" evidence="4">
    <location>
        <begin position="46"/>
        <end position="65"/>
    </location>
</feature>
<dbReference type="Proteomes" id="UP001501676">
    <property type="component" value="Unassembled WGS sequence"/>
</dbReference>
<feature type="region of interest" description="Disordered" evidence="5">
    <location>
        <begin position="1"/>
        <end position="20"/>
    </location>
</feature>
<proteinExistence type="predicted"/>
<dbReference type="Pfam" id="PF17940">
    <property type="entry name" value="TetR_C_31"/>
    <property type="match status" value="1"/>
</dbReference>
<dbReference type="SUPFAM" id="SSF46689">
    <property type="entry name" value="Homeodomain-like"/>
    <property type="match status" value="1"/>
</dbReference>
<dbReference type="InterPro" id="IPR036271">
    <property type="entry name" value="Tet_transcr_reg_TetR-rel_C_sf"/>
</dbReference>
<protein>
    <submittedName>
        <fullName evidence="7">TetR/AcrR family transcriptional regulator</fullName>
    </submittedName>
</protein>
<dbReference type="Pfam" id="PF00440">
    <property type="entry name" value="TetR_N"/>
    <property type="match status" value="1"/>
</dbReference>
<dbReference type="InterPro" id="IPR041583">
    <property type="entry name" value="TetR_C_31"/>
</dbReference>
<evidence type="ECO:0000256" key="3">
    <source>
        <dbReference type="ARBA" id="ARBA00023163"/>
    </source>
</evidence>
<accession>A0ABP6SR43</accession>
<dbReference type="RefSeq" id="WP_345726430.1">
    <property type="nucleotide sequence ID" value="NZ_BAAAYN010000004.1"/>
</dbReference>
<dbReference type="InterPro" id="IPR009057">
    <property type="entry name" value="Homeodomain-like_sf"/>
</dbReference>
<dbReference type="EMBL" id="BAAAYN010000004">
    <property type="protein sequence ID" value="GAA3382889.1"/>
    <property type="molecule type" value="Genomic_DNA"/>
</dbReference>
<evidence type="ECO:0000313" key="8">
    <source>
        <dbReference type="Proteomes" id="UP001501676"/>
    </source>
</evidence>
<dbReference type="PANTHER" id="PTHR47506">
    <property type="entry name" value="TRANSCRIPTIONAL REGULATORY PROTEIN"/>
    <property type="match status" value="1"/>
</dbReference>
<organism evidence="7 8">
    <name type="scientific">Cryptosporangium minutisporangium</name>
    <dbReference type="NCBI Taxonomy" id="113569"/>
    <lineage>
        <taxon>Bacteria</taxon>
        <taxon>Bacillati</taxon>
        <taxon>Actinomycetota</taxon>
        <taxon>Actinomycetes</taxon>
        <taxon>Cryptosporangiales</taxon>
        <taxon>Cryptosporangiaceae</taxon>
        <taxon>Cryptosporangium</taxon>
    </lineage>
</organism>